<comment type="caution">
    <text evidence="1">The sequence shown here is derived from an EMBL/GenBank/DDBJ whole genome shotgun (WGS) entry which is preliminary data.</text>
</comment>
<name>A0ACB8Z594_ARCLA</name>
<organism evidence="1 2">
    <name type="scientific">Arctium lappa</name>
    <name type="common">Greater burdock</name>
    <name type="synonym">Lappa major</name>
    <dbReference type="NCBI Taxonomy" id="4217"/>
    <lineage>
        <taxon>Eukaryota</taxon>
        <taxon>Viridiplantae</taxon>
        <taxon>Streptophyta</taxon>
        <taxon>Embryophyta</taxon>
        <taxon>Tracheophyta</taxon>
        <taxon>Spermatophyta</taxon>
        <taxon>Magnoliopsida</taxon>
        <taxon>eudicotyledons</taxon>
        <taxon>Gunneridae</taxon>
        <taxon>Pentapetalae</taxon>
        <taxon>asterids</taxon>
        <taxon>campanulids</taxon>
        <taxon>Asterales</taxon>
        <taxon>Asteraceae</taxon>
        <taxon>Carduoideae</taxon>
        <taxon>Cardueae</taxon>
        <taxon>Arctiinae</taxon>
        <taxon>Arctium</taxon>
    </lineage>
</organism>
<dbReference type="EMBL" id="CM042057">
    <property type="protein sequence ID" value="KAI3692723.1"/>
    <property type="molecule type" value="Genomic_DNA"/>
</dbReference>
<accession>A0ACB8Z594</accession>
<evidence type="ECO:0000313" key="1">
    <source>
        <dbReference type="EMBL" id="KAI3692723.1"/>
    </source>
</evidence>
<keyword evidence="2" id="KW-1185">Reference proteome</keyword>
<dbReference type="Proteomes" id="UP001055879">
    <property type="component" value="Linkage Group LG11"/>
</dbReference>
<proteinExistence type="predicted"/>
<reference evidence="2" key="1">
    <citation type="journal article" date="2022" name="Mol. Ecol. Resour.">
        <title>The genomes of chicory, endive, great burdock and yacon provide insights into Asteraceae palaeo-polyploidization history and plant inulin production.</title>
        <authorList>
            <person name="Fan W."/>
            <person name="Wang S."/>
            <person name="Wang H."/>
            <person name="Wang A."/>
            <person name="Jiang F."/>
            <person name="Liu H."/>
            <person name="Zhao H."/>
            <person name="Xu D."/>
            <person name="Zhang Y."/>
        </authorList>
    </citation>
    <scope>NUCLEOTIDE SEQUENCE [LARGE SCALE GENOMIC DNA]</scope>
    <source>
        <strain evidence="2">cv. Niubang</strain>
    </source>
</reference>
<sequence>MAGHLFSIVVLLLSLFVPKPASISGVLAWDYDDDDLLGSNDGFGSLFRQDYSPPAPPPPPPHPPSASCEDDLAGIGSLDTTCKVVSNLILTRNIYVAGKGNFYVLPNVTVNCSVVPGCEIGINVTGNFTLGENAQMLVGSFELEAMNAAFADGSLVNTTALAGDPPEQTSGTPHGVDGAGGGHGGRGAACLVDDKKLPDDVWGGDAYAWSTLAKPLSYGSKGGTTSKEADYGGGGGGKIMVVVKGNIEMNGSLLAEGGDGSPRGGGGSGGSIYIKAYKMTGSGRISACGGSGFGGGGGGRISTDVFSRHEDPKIFVHGGSSLGCPSNAGAAGTFYDTVPRSLIVDNLNMTTDTDTLLMEFPYQPLLTSIFIRNFAKAAVPLLWSRVQVQGQISLLDGGILSFGLAHYALSEFEVLAEELLMSNSVIKVYGALRMSVKMFLMWNSQLLIDGEGDRNVGTSFLEASNLIVLKESSRIHSNANLGVHGQGLLNLSGPGNCIEAQRLVLSLFYGVNVGPGSVLRGPLENATTDAATPKLNCDSQQCPEELLHPPEDCNVNASLSFTLQICRVEDILIEGLIEGSVVHFHRARTVTVHSTGTISTSRMGCTGGVGRGQLLSDGIGSGGGYGGTGGYGCYNGTYIEGGVPYGDADLPCELGSGGGYDSIAGSTAGGGVLVIGSLEHPLSSLYVDGSLTADGGSYGEKTFSNLYDVYDLDGGSGGGSGGTILLFLNALSLGESGVLSSAGGYGNPNGSGGGGGGRIHFHWSHIPTGDVYQPIASVKGNISIGGGLGGNDRGAGENGTITGKSCPRGLYGTFCEECPVGTYKNVTGSDKSLCFQCPPDELPHRSVYLPVRGGIAETPCPYKCVSDRYHMPHCYTALEELMYTFGGPWLFGLLLLGLLILLALVLSVARMKFVGFDESPGPAPTQQGSQMDHSFPFLESLNEVLETNRVEESQSHVYRMYFMGLNTFSNPWHLPHTPPEQVRDIVYEGAFNRFVDEINALATYQWWEGSIYSILLFLAYPLAWSWQQWRRKMNLQRLREFVRSEYDHACLRSCRSRALYEGIKVVATSDLMLAYVDFFLGGDEKRSDLPPQLHQRFPLSLLFGGDGSYMAPFSLQSDNIITSLINQAVPPTTWYRFVAGLNAQLRLVSRGRLRAMFRTVVIWLDTYANPTLRIYGIRVDLAFFEATTGDYYQYGLVVSAVDEPEFISFENADTTAQEDQHTSNNDGLGDGPAFDSREFTSLVQHRRAEKNIRLKRSYGRILDLNTLQAFNEKRDIFFPLSFIIHNTKPVGHQDLVGLVISMLLLGDFSLVLLTLLQLYSISFVGVFLVLFILPLGILLPFPAGINALFSQGPRRSAGLARMYALWNITSFVNVVVAFICGYVHYCSQPNNKAPDFQPWNMEESEWWIFPVALVLCKCIQSLLVNWHVANLEIQDRSLYSNDVVAFWRT</sequence>
<reference evidence="1 2" key="2">
    <citation type="journal article" date="2022" name="Mol. Ecol. Resour.">
        <title>The genomes of chicory, endive, great burdock and yacon provide insights into Asteraceae paleo-polyploidization history and plant inulin production.</title>
        <authorList>
            <person name="Fan W."/>
            <person name="Wang S."/>
            <person name="Wang H."/>
            <person name="Wang A."/>
            <person name="Jiang F."/>
            <person name="Liu H."/>
            <person name="Zhao H."/>
            <person name="Xu D."/>
            <person name="Zhang Y."/>
        </authorList>
    </citation>
    <scope>NUCLEOTIDE SEQUENCE [LARGE SCALE GENOMIC DNA]</scope>
    <source>
        <strain evidence="2">cv. Niubang</strain>
    </source>
</reference>
<protein>
    <submittedName>
        <fullName evidence="1">Uncharacterized protein</fullName>
    </submittedName>
</protein>
<gene>
    <name evidence="1" type="ORF">L6452_32545</name>
</gene>
<evidence type="ECO:0000313" key="2">
    <source>
        <dbReference type="Proteomes" id="UP001055879"/>
    </source>
</evidence>